<reference evidence="2" key="1">
    <citation type="submission" date="2022-07" db="EMBL/GenBank/DDBJ databases">
        <title>Draft genome sequence of Zalerion maritima ATCC 34329, a (micro)plastics degrading marine fungus.</title>
        <authorList>
            <person name="Paco A."/>
            <person name="Goncalves M.F.M."/>
            <person name="Rocha-Santos T.A.P."/>
            <person name="Alves A."/>
        </authorList>
    </citation>
    <scope>NUCLEOTIDE SEQUENCE</scope>
    <source>
        <strain evidence="2">ATCC 34329</strain>
    </source>
</reference>
<gene>
    <name evidence="2" type="ORF">MKZ38_010541</name>
</gene>
<keyword evidence="3" id="KW-1185">Reference proteome</keyword>
<evidence type="ECO:0000256" key="1">
    <source>
        <dbReference type="SAM" id="MobiDB-lite"/>
    </source>
</evidence>
<feature type="region of interest" description="Disordered" evidence="1">
    <location>
        <begin position="42"/>
        <end position="62"/>
    </location>
</feature>
<dbReference type="Proteomes" id="UP001201980">
    <property type="component" value="Unassembled WGS sequence"/>
</dbReference>
<evidence type="ECO:0000313" key="2">
    <source>
        <dbReference type="EMBL" id="KAJ2903035.1"/>
    </source>
</evidence>
<accession>A0AAD5S0I3</accession>
<organism evidence="2 3">
    <name type="scientific">Zalerion maritima</name>
    <dbReference type="NCBI Taxonomy" id="339359"/>
    <lineage>
        <taxon>Eukaryota</taxon>
        <taxon>Fungi</taxon>
        <taxon>Dikarya</taxon>
        <taxon>Ascomycota</taxon>
        <taxon>Pezizomycotina</taxon>
        <taxon>Sordariomycetes</taxon>
        <taxon>Lulworthiomycetidae</taxon>
        <taxon>Lulworthiales</taxon>
        <taxon>Lulworthiaceae</taxon>
        <taxon>Zalerion</taxon>
    </lineage>
</organism>
<name>A0AAD5S0I3_9PEZI</name>
<evidence type="ECO:0000313" key="3">
    <source>
        <dbReference type="Proteomes" id="UP001201980"/>
    </source>
</evidence>
<proteinExistence type="predicted"/>
<dbReference type="EMBL" id="JAKWBI020000093">
    <property type="protein sequence ID" value="KAJ2903035.1"/>
    <property type="molecule type" value="Genomic_DNA"/>
</dbReference>
<sequence length="317" mass="33028">MTSPGWDGTFDFEGESTSGQYHYNYYDATYLAAPQPPYTVSGTTSPVSANSPQTATSEYTEDSTTFALPTTTWDLSGTIASTSFSTHSPPTIMAGGTPFIPIGTPSHNSPPAFRPAGSPGSVGSPTHASIDYVYSGSAPGSYLFVHRGSEFWSLYDYITTSDNGPYFRLQDSFQADEHFPRIIMHMDDPSALPPEGPPATTAPAATVATGALFASGAAAKELSGALQILRGMSNRCTTPCRLGSTATIEGAIGPATLQKRALSGGRTIIGTIFGTFTMKIFPREMAVPVGGVAAPRRRQEAALESTSTPVGGGALGA</sequence>
<comment type="caution">
    <text evidence="2">The sequence shown here is derived from an EMBL/GenBank/DDBJ whole genome shotgun (WGS) entry which is preliminary data.</text>
</comment>
<protein>
    <submittedName>
        <fullName evidence="2">C2h2 finger domain-containing protein</fullName>
    </submittedName>
</protein>
<dbReference type="AlphaFoldDB" id="A0AAD5S0I3"/>